<dbReference type="KEGG" id="cpyr:CYJ47_11860"/>
<proteinExistence type="predicted"/>
<feature type="chain" id="PRO_5041992128" description="Secreted protein" evidence="2">
    <location>
        <begin position="26"/>
        <end position="177"/>
    </location>
</feature>
<dbReference type="EMBL" id="CP136958">
    <property type="protein sequence ID" value="WOT01929.1"/>
    <property type="molecule type" value="Genomic_DNA"/>
</dbReference>
<reference evidence="3" key="1">
    <citation type="submission" date="2017-12" db="EMBL/GenBank/DDBJ databases">
        <authorList>
            <person name="Thomas-White K."/>
            <person name="Wolfe A.J."/>
        </authorList>
    </citation>
    <scope>NUCLEOTIDE SEQUENCE</scope>
    <source>
        <strain evidence="3">UMB0763</strain>
    </source>
</reference>
<evidence type="ECO:0000256" key="2">
    <source>
        <dbReference type="SAM" id="SignalP"/>
    </source>
</evidence>
<evidence type="ECO:0008006" key="5">
    <source>
        <dbReference type="Google" id="ProtNLM"/>
    </source>
</evidence>
<keyword evidence="1" id="KW-0812">Transmembrane</keyword>
<keyword evidence="1" id="KW-0472">Membrane</keyword>
<protein>
    <recommendedName>
        <fullName evidence="5">Secreted protein</fullName>
    </recommendedName>
</protein>
<dbReference type="AlphaFoldDB" id="A0AAF0YU26"/>
<accession>A0AAF0YU26</accession>
<dbReference type="RefSeq" id="WP_101678529.1">
    <property type="nucleotide sequence ID" value="NZ_CAMIHY010000003.1"/>
</dbReference>
<reference evidence="3" key="2">
    <citation type="submission" date="2023-10" db="EMBL/GenBank/DDBJ databases">
        <authorList>
            <person name="Choi B."/>
        </authorList>
    </citation>
    <scope>NUCLEOTIDE SEQUENCE</scope>
    <source>
        <strain evidence="3">UMB0763</strain>
    </source>
</reference>
<gene>
    <name evidence="3" type="ORF">CYJ47_11860</name>
</gene>
<feature type="transmembrane region" description="Helical" evidence="1">
    <location>
        <begin position="49"/>
        <end position="76"/>
    </location>
</feature>
<evidence type="ECO:0000256" key="1">
    <source>
        <dbReference type="SAM" id="Phobius"/>
    </source>
</evidence>
<feature type="signal peptide" evidence="2">
    <location>
        <begin position="1"/>
        <end position="25"/>
    </location>
</feature>
<keyword evidence="2" id="KW-0732">Signal</keyword>
<keyword evidence="1" id="KW-1133">Transmembrane helix</keyword>
<evidence type="ECO:0000313" key="4">
    <source>
        <dbReference type="Proteomes" id="UP000234560"/>
    </source>
</evidence>
<name>A0AAF0YU26_9CORY</name>
<sequence>MTKKILGTLAVAATLAGGVVAPASAESPAPTQSSSADEFFYESDGETLTPGGTAVIAVSSIAAILGLLAAGGAWAVSQGMLPNPFAPAPAPPAPAPAPQAPMYNDLCTENQVLQPTVGADGSNLVCVYGGRDFRWVYGPKPRGVGTAHQGGYCDADGGQDDQGRMMMCLNNQWIYGP</sequence>
<evidence type="ECO:0000313" key="3">
    <source>
        <dbReference type="EMBL" id="WOT01929.1"/>
    </source>
</evidence>
<dbReference type="Proteomes" id="UP000234560">
    <property type="component" value="Chromosome"/>
</dbReference>
<organism evidence="3 4">
    <name type="scientific">Corynebacterium pyruviciproducens</name>
    <dbReference type="NCBI Taxonomy" id="598660"/>
    <lineage>
        <taxon>Bacteria</taxon>
        <taxon>Bacillati</taxon>
        <taxon>Actinomycetota</taxon>
        <taxon>Actinomycetes</taxon>
        <taxon>Mycobacteriales</taxon>
        <taxon>Corynebacteriaceae</taxon>
        <taxon>Corynebacterium</taxon>
    </lineage>
</organism>